<proteinExistence type="predicted"/>
<accession>A0A9J5WTF1</accession>
<gene>
    <name evidence="3" type="ORF">H5410_058683</name>
</gene>
<keyword evidence="1" id="KW-0812">Transmembrane</keyword>
<feature type="domain" description="PGG" evidence="2">
    <location>
        <begin position="26"/>
        <end position="131"/>
    </location>
</feature>
<dbReference type="PANTHER" id="PTHR24177:SF420">
    <property type="entry name" value="ANKYRIN REPEAT-CONTAINING PROTEIN"/>
    <property type="match status" value="1"/>
</dbReference>
<reference evidence="3 4" key="1">
    <citation type="submission" date="2020-09" db="EMBL/GenBank/DDBJ databases">
        <title>De no assembly of potato wild relative species, Solanum commersonii.</title>
        <authorList>
            <person name="Cho K."/>
        </authorList>
    </citation>
    <scope>NUCLEOTIDE SEQUENCE [LARGE SCALE GENOMIC DNA]</scope>
    <source>
        <strain evidence="3">LZ3.2</strain>
        <tissue evidence="3">Leaf</tissue>
    </source>
</reference>
<dbReference type="GO" id="GO:0016020">
    <property type="term" value="C:membrane"/>
    <property type="evidence" value="ECO:0007669"/>
    <property type="project" value="TreeGrafter"/>
</dbReference>
<sequence>MKDDKNMTPKELFDQNHSNVCIKAEKSIKDLGNPALILSTLLCTINFAAVFTIPGGFDEKSGLPILLSKPQYSELWMLMFFIGAALYVSVFTMGTVLSVLLSKFDFDDFYIALPIKYCTVIISVYYSTAFTVLGCVQALNVENIFMDKDVWWEQICNVKRV</sequence>
<keyword evidence="1" id="KW-1133">Transmembrane helix</keyword>
<name>A0A9J5WTF1_SOLCO</name>
<keyword evidence="4" id="KW-1185">Reference proteome</keyword>
<feature type="transmembrane region" description="Helical" evidence="1">
    <location>
        <begin position="113"/>
        <end position="139"/>
    </location>
</feature>
<dbReference type="Proteomes" id="UP000824120">
    <property type="component" value="Chromosome 11"/>
</dbReference>
<keyword evidence="1" id="KW-0472">Membrane</keyword>
<evidence type="ECO:0000313" key="3">
    <source>
        <dbReference type="EMBL" id="KAG5578549.1"/>
    </source>
</evidence>
<dbReference type="InterPro" id="IPR026961">
    <property type="entry name" value="PGG_dom"/>
</dbReference>
<feature type="transmembrane region" description="Helical" evidence="1">
    <location>
        <begin position="75"/>
        <end position="101"/>
    </location>
</feature>
<dbReference type="Pfam" id="PF13962">
    <property type="entry name" value="PGG"/>
    <property type="match status" value="1"/>
</dbReference>
<comment type="caution">
    <text evidence="3">The sequence shown here is derived from an EMBL/GenBank/DDBJ whole genome shotgun (WGS) entry which is preliminary data.</text>
</comment>
<feature type="transmembrane region" description="Helical" evidence="1">
    <location>
        <begin position="35"/>
        <end position="55"/>
    </location>
</feature>
<organism evidence="3 4">
    <name type="scientific">Solanum commersonii</name>
    <name type="common">Commerson's wild potato</name>
    <name type="synonym">Commerson's nightshade</name>
    <dbReference type="NCBI Taxonomy" id="4109"/>
    <lineage>
        <taxon>Eukaryota</taxon>
        <taxon>Viridiplantae</taxon>
        <taxon>Streptophyta</taxon>
        <taxon>Embryophyta</taxon>
        <taxon>Tracheophyta</taxon>
        <taxon>Spermatophyta</taxon>
        <taxon>Magnoliopsida</taxon>
        <taxon>eudicotyledons</taxon>
        <taxon>Gunneridae</taxon>
        <taxon>Pentapetalae</taxon>
        <taxon>asterids</taxon>
        <taxon>lamiids</taxon>
        <taxon>Solanales</taxon>
        <taxon>Solanaceae</taxon>
        <taxon>Solanoideae</taxon>
        <taxon>Solaneae</taxon>
        <taxon>Solanum</taxon>
    </lineage>
</organism>
<dbReference type="OrthoDB" id="1923662at2759"/>
<protein>
    <recommendedName>
        <fullName evidence="2">PGG domain-containing protein</fullName>
    </recommendedName>
</protein>
<dbReference type="EMBL" id="JACXVP010000011">
    <property type="protein sequence ID" value="KAG5578549.1"/>
    <property type="molecule type" value="Genomic_DNA"/>
</dbReference>
<evidence type="ECO:0000256" key="1">
    <source>
        <dbReference type="SAM" id="Phobius"/>
    </source>
</evidence>
<evidence type="ECO:0000259" key="2">
    <source>
        <dbReference type="Pfam" id="PF13962"/>
    </source>
</evidence>
<dbReference type="AlphaFoldDB" id="A0A9J5WTF1"/>
<dbReference type="PANTHER" id="PTHR24177">
    <property type="entry name" value="CASKIN"/>
    <property type="match status" value="1"/>
</dbReference>
<evidence type="ECO:0000313" key="4">
    <source>
        <dbReference type="Proteomes" id="UP000824120"/>
    </source>
</evidence>